<evidence type="ECO:0000313" key="9">
    <source>
        <dbReference type="Proteomes" id="UP000001903"/>
    </source>
</evidence>
<accession>D2RWD0</accession>
<protein>
    <submittedName>
        <fullName evidence="8">HTTM domain protein</fullName>
    </submittedName>
</protein>
<name>D2RWD0_HALTV</name>
<reference evidence="8 9" key="1">
    <citation type="journal article" date="2010" name="Stand. Genomic Sci.">
        <title>Complete genome sequence of Haloterrigena turkmenica type strain (4k).</title>
        <authorList>
            <person name="Saunders E."/>
            <person name="Tindall B.J."/>
            <person name="Fahnrich R."/>
            <person name="Lapidus A."/>
            <person name="Copeland A."/>
            <person name="Del Rio T.G."/>
            <person name="Lucas S."/>
            <person name="Chen F."/>
            <person name="Tice H."/>
            <person name="Cheng J.F."/>
            <person name="Han C."/>
            <person name="Detter J.C."/>
            <person name="Bruce D."/>
            <person name="Goodwin L."/>
            <person name="Chain P."/>
            <person name="Pitluck S."/>
            <person name="Pati A."/>
            <person name="Ivanova N."/>
            <person name="Mavromatis K."/>
            <person name="Chen A."/>
            <person name="Palaniappan K."/>
            <person name="Land M."/>
            <person name="Hauser L."/>
            <person name="Chang Y.J."/>
            <person name="Jeffries C.D."/>
            <person name="Brettin T."/>
            <person name="Rohde M."/>
            <person name="Goker M."/>
            <person name="Bristow J."/>
            <person name="Eisen J.A."/>
            <person name="Markowitz V."/>
            <person name="Hugenholtz P."/>
            <person name="Klenk H.P."/>
            <person name="Kyrpides N.C."/>
        </authorList>
    </citation>
    <scope>NUCLEOTIDE SEQUENCE [LARGE SCALE GENOMIC DNA]</scope>
    <source>
        <strain evidence="9">ATCC 51198 / DSM 5511 / JCM 9101 / NCIMB 13204 / VKM B-1734 / 4k</strain>
    </source>
</reference>
<dbReference type="InterPro" id="IPR011020">
    <property type="entry name" value="HTTM-like"/>
</dbReference>
<keyword evidence="2 6" id="KW-0812">Transmembrane</keyword>
<feature type="region of interest" description="Disordered" evidence="5">
    <location>
        <begin position="515"/>
        <end position="538"/>
    </location>
</feature>
<evidence type="ECO:0000256" key="3">
    <source>
        <dbReference type="ARBA" id="ARBA00022989"/>
    </source>
</evidence>
<feature type="transmembrane region" description="Helical" evidence="6">
    <location>
        <begin position="204"/>
        <end position="222"/>
    </location>
</feature>
<dbReference type="AlphaFoldDB" id="D2RWD0"/>
<feature type="transmembrane region" description="Helical" evidence="6">
    <location>
        <begin position="384"/>
        <end position="404"/>
    </location>
</feature>
<dbReference type="InterPro" id="IPR052964">
    <property type="entry name" value="Sporulation_signal_mat"/>
</dbReference>
<evidence type="ECO:0000256" key="1">
    <source>
        <dbReference type="ARBA" id="ARBA00004127"/>
    </source>
</evidence>
<sequence length="538" mass="59141">MWRSYRVAATTASHRSIMTGRLSLATLPDRARLRDALDRRFGIDARALAAFRIILGCTLLFDILHRSRELVAFYADAGAYPRALRLAVGNSRGEYSLHMLSGEPWAQALLFGLAALLALALIVGYRTRLVTFLSLVLLVSVHFRNPLVLNGADRLLREVLLLALFLPLGRRWAVDALGDDREDGDDQSREPGSETRTGTGSENWVVTPATAAVLVYVVGFFANNGQHKRLGDTWTTGEALGYALRQDHMTILVGDHVVDYPLLLEVGTYGWLALVVGAPLLLVLTGWLRTAYVGAFLGATAGLGLSMAVGLFPAVLTAVLVLFLPSFVWDRLEATVAACCERVGPLERLRSRTGALTSRIGPPRSLGSVLPSQIRNRRHRLRSVLLGGVLLVVVLWTVGLLGYADAFESVDAVDPDDNQWTMYAPNPSTSYGWYVVEAELESGEEMDVLRNEALREGPPPDASETLPSFRWRKFMNSLDDDEARADRFGTYMCDRAADQFDSPVERIEVTYHYRSIEPDGDDPTTGTATRVETTCAAT</sequence>
<evidence type="ECO:0000256" key="6">
    <source>
        <dbReference type="SAM" id="Phobius"/>
    </source>
</evidence>
<gene>
    <name evidence="8" type="ordered locus">Htur_0621</name>
</gene>
<evidence type="ECO:0000256" key="2">
    <source>
        <dbReference type="ARBA" id="ARBA00022692"/>
    </source>
</evidence>
<dbReference type="KEGG" id="htu:Htur_0621"/>
<dbReference type="EMBL" id="CP001860">
    <property type="protein sequence ID" value="ADB59519.1"/>
    <property type="molecule type" value="Genomic_DNA"/>
</dbReference>
<dbReference type="HOGENOM" id="CLU_022162_0_0_2"/>
<feature type="transmembrane region" description="Helical" evidence="6">
    <location>
        <begin position="105"/>
        <end position="122"/>
    </location>
</feature>
<feature type="domain" description="HTTM-like" evidence="7">
    <location>
        <begin position="40"/>
        <end position="328"/>
    </location>
</feature>
<dbReference type="GO" id="GO:0012505">
    <property type="term" value="C:endomembrane system"/>
    <property type="evidence" value="ECO:0007669"/>
    <property type="project" value="UniProtKB-SubCell"/>
</dbReference>
<dbReference type="SMART" id="SM00752">
    <property type="entry name" value="HTTM"/>
    <property type="match status" value="1"/>
</dbReference>
<feature type="compositionally biased region" description="Polar residues" evidence="5">
    <location>
        <begin position="528"/>
        <end position="538"/>
    </location>
</feature>
<dbReference type="RefSeq" id="WP_012941840.1">
    <property type="nucleotide sequence ID" value="NC_013743.1"/>
</dbReference>
<evidence type="ECO:0000259" key="7">
    <source>
        <dbReference type="SMART" id="SM00752"/>
    </source>
</evidence>
<keyword evidence="9" id="KW-1185">Reference proteome</keyword>
<proteinExistence type="predicted"/>
<keyword evidence="4 6" id="KW-0472">Membrane</keyword>
<feature type="region of interest" description="Disordered" evidence="5">
    <location>
        <begin position="179"/>
        <end position="201"/>
    </location>
</feature>
<feature type="transmembrane region" description="Helical" evidence="6">
    <location>
        <begin position="269"/>
        <end position="288"/>
    </location>
</feature>
<feature type="transmembrane region" description="Helical" evidence="6">
    <location>
        <begin position="129"/>
        <end position="147"/>
    </location>
</feature>
<dbReference type="PANTHER" id="PTHR39535:SF2">
    <property type="entry name" value="HTTM DOMAIN-CONTAINING PROTEIN"/>
    <property type="match status" value="1"/>
</dbReference>
<evidence type="ECO:0000256" key="4">
    <source>
        <dbReference type="ARBA" id="ARBA00023136"/>
    </source>
</evidence>
<feature type="transmembrane region" description="Helical" evidence="6">
    <location>
        <begin position="294"/>
        <end position="324"/>
    </location>
</feature>
<organism evidence="8 9">
    <name type="scientific">Haloterrigena turkmenica (strain ATCC 51198 / DSM 5511 / JCM 9101 / NCIMB 13204 / VKM B-1734 / 4k)</name>
    <name type="common">Halococcus turkmenicus</name>
    <dbReference type="NCBI Taxonomy" id="543526"/>
    <lineage>
        <taxon>Archaea</taxon>
        <taxon>Methanobacteriati</taxon>
        <taxon>Methanobacteriota</taxon>
        <taxon>Stenosarchaea group</taxon>
        <taxon>Halobacteria</taxon>
        <taxon>Halobacteriales</taxon>
        <taxon>Natrialbaceae</taxon>
        <taxon>Haloterrigena</taxon>
    </lineage>
</organism>
<feature type="transmembrane region" description="Helical" evidence="6">
    <location>
        <begin position="47"/>
        <end position="64"/>
    </location>
</feature>
<evidence type="ECO:0000256" key="5">
    <source>
        <dbReference type="SAM" id="MobiDB-lite"/>
    </source>
</evidence>
<evidence type="ECO:0000313" key="8">
    <source>
        <dbReference type="EMBL" id="ADB59519.1"/>
    </source>
</evidence>
<dbReference type="GeneID" id="8741203"/>
<dbReference type="eggNOG" id="arCOG06405">
    <property type="taxonomic scope" value="Archaea"/>
</dbReference>
<dbReference type="STRING" id="543526.Htur_0621"/>
<keyword evidence="3 6" id="KW-1133">Transmembrane helix</keyword>
<dbReference type="PANTHER" id="PTHR39535">
    <property type="entry name" value="SPORULATION-DELAYING PROTEIN SDPB"/>
    <property type="match status" value="1"/>
</dbReference>
<dbReference type="Proteomes" id="UP000001903">
    <property type="component" value="Chromosome"/>
</dbReference>
<comment type="subcellular location">
    <subcellularLocation>
        <location evidence="1">Endomembrane system</location>
        <topology evidence="1">Multi-pass membrane protein</topology>
    </subcellularLocation>
</comment>